<dbReference type="RefSeq" id="WP_092124291.1">
    <property type="nucleotide sequence ID" value="NZ_FNTH01000001.1"/>
</dbReference>
<dbReference type="EMBL" id="FNTH01000001">
    <property type="protein sequence ID" value="SEE12649.1"/>
    <property type="molecule type" value="Genomic_DNA"/>
</dbReference>
<accession>A0A1H5GAG2</accession>
<dbReference type="Gene3D" id="1.10.10.60">
    <property type="entry name" value="Homeodomain-like"/>
    <property type="match status" value="1"/>
</dbReference>
<proteinExistence type="predicted"/>
<dbReference type="GO" id="GO:0003700">
    <property type="term" value="F:DNA-binding transcription factor activity"/>
    <property type="evidence" value="ECO:0007669"/>
    <property type="project" value="InterPro"/>
</dbReference>
<dbReference type="Proteomes" id="UP000198992">
    <property type="component" value="Unassembled WGS sequence"/>
</dbReference>
<evidence type="ECO:0000259" key="3">
    <source>
        <dbReference type="PROSITE" id="PS01124"/>
    </source>
</evidence>
<dbReference type="SMART" id="SM00342">
    <property type="entry name" value="HTH_ARAC"/>
    <property type="match status" value="1"/>
</dbReference>
<dbReference type="InterPro" id="IPR018060">
    <property type="entry name" value="HTH_AraC"/>
</dbReference>
<evidence type="ECO:0000313" key="4">
    <source>
        <dbReference type="EMBL" id="SEE12649.1"/>
    </source>
</evidence>
<dbReference type="InterPro" id="IPR052158">
    <property type="entry name" value="INH-QAR"/>
</dbReference>
<dbReference type="SUPFAM" id="SSF52317">
    <property type="entry name" value="Class I glutamine amidotransferase-like"/>
    <property type="match status" value="1"/>
</dbReference>
<dbReference type="PANTHER" id="PTHR43130:SF3">
    <property type="entry name" value="HTH-TYPE TRANSCRIPTIONAL REGULATOR RV1931C"/>
    <property type="match status" value="1"/>
</dbReference>
<organism evidence="4 5">
    <name type="scientific">Bradyrhizobium erythrophlei</name>
    <dbReference type="NCBI Taxonomy" id="1437360"/>
    <lineage>
        <taxon>Bacteria</taxon>
        <taxon>Pseudomonadati</taxon>
        <taxon>Pseudomonadota</taxon>
        <taxon>Alphaproteobacteria</taxon>
        <taxon>Hyphomicrobiales</taxon>
        <taxon>Nitrobacteraceae</taxon>
        <taxon>Bradyrhizobium</taxon>
    </lineage>
</organism>
<dbReference type="InterPro" id="IPR029062">
    <property type="entry name" value="Class_I_gatase-like"/>
</dbReference>
<keyword evidence="2" id="KW-0804">Transcription</keyword>
<dbReference type="InterPro" id="IPR002818">
    <property type="entry name" value="DJ-1/PfpI"/>
</dbReference>
<evidence type="ECO:0000256" key="2">
    <source>
        <dbReference type="ARBA" id="ARBA00023163"/>
    </source>
</evidence>
<dbReference type="SUPFAM" id="SSF46689">
    <property type="entry name" value="Homeodomain-like"/>
    <property type="match status" value="2"/>
</dbReference>
<sequence length="314" mass="34562">MLRLGLLLPTGFSVMSFAPISAFEAANLVAGERFYDLRILSETGEPLTNSLGWTMNTEPLGESSFDTLMVGSAPDLVPPSPRTVAYLREAVSTTRRITSVCIAAFTLAEAGILDGRRATTHWLRAEELGRRFPKITVEMDRIFIADGPVWTSAGMTAGIDLALGLIERDLGQQAAQRTARVLVVHHRRAGGQSQHSAMLQLDAKSDRVQIALAFAKQNLREPLTVELLADAARLSPRQFSRVFRIETGLSPAKAIENLRLEAARFMLEQGRLPIEEIARETGFGDRERMRRSFLRTFGATPQALRNAAHPLATI</sequence>
<evidence type="ECO:0000256" key="1">
    <source>
        <dbReference type="ARBA" id="ARBA00023015"/>
    </source>
</evidence>
<protein>
    <submittedName>
        <fullName evidence="4">Transcriptional regulator, AraC family with amidase-like domain</fullName>
    </submittedName>
</protein>
<dbReference type="CDD" id="cd03137">
    <property type="entry name" value="GATase1_AraC_1"/>
    <property type="match status" value="1"/>
</dbReference>
<dbReference type="AlphaFoldDB" id="A0A1H5GAG2"/>
<reference evidence="4 5" key="1">
    <citation type="submission" date="2016-10" db="EMBL/GenBank/DDBJ databases">
        <authorList>
            <person name="de Groot N.N."/>
        </authorList>
    </citation>
    <scope>NUCLEOTIDE SEQUENCE [LARGE SCALE GENOMIC DNA]</scope>
    <source>
        <strain evidence="4 5">MT12</strain>
    </source>
</reference>
<name>A0A1H5GAG2_9BRAD</name>
<dbReference type="Gene3D" id="3.40.50.880">
    <property type="match status" value="1"/>
</dbReference>
<dbReference type="InterPro" id="IPR009057">
    <property type="entry name" value="Homeodomain-like_sf"/>
</dbReference>
<evidence type="ECO:0000313" key="5">
    <source>
        <dbReference type="Proteomes" id="UP000198992"/>
    </source>
</evidence>
<dbReference type="Pfam" id="PF12833">
    <property type="entry name" value="HTH_18"/>
    <property type="match status" value="1"/>
</dbReference>
<dbReference type="GO" id="GO:0043565">
    <property type="term" value="F:sequence-specific DNA binding"/>
    <property type="evidence" value="ECO:0007669"/>
    <property type="project" value="InterPro"/>
</dbReference>
<dbReference type="Pfam" id="PF01965">
    <property type="entry name" value="DJ-1_PfpI"/>
    <property type="match status" value="1"/>
</dbReference>
<dbReference type="PANTHER" id="PTHR43130">
    <property type="entry name" value="ARAC-FAMILY TRANSCRIPTIONAL REGULATOR"/>
    <property type="match status" value="1"/>
</dbReference>
<gene>
    <name evidence="4" type="ORF">SAMN05444164_7007</name>
</gene>
<keyword evidence="1" id="KW-0805">Transcription regulation</keyword>
<dbReference type="OrthoDB" id="9793422at2"/>
<feature type="domain" description="HTH araC/xylS-type" evidence="3">
    <location>
        <begin position="209"/>
        <end position="307"/>
    </location>
</feature>
<dbReference type="PROSITE" id="PS01124">
    <property type="entry name" value="HTH_ARAC_FAMILY_2"/>
    <property type="match status" value="1"/>
</dbReference>